<dbReference type="InterPro" id="IPR002110">
    <property type="entry name" value="Ankyrin_rpt"/>
</dbReference>
<dbReference type="AlphaFoldDB" id="G9EK83"/>
<dbReference type="EMBL" id="JH413801">
    <property type="protein sequence ID" value="EHL32234.1"/>
    <property type="molecule type" value="Genomic_DNA"/>
</dbReference>
<keyword evidence="2" id="KW-0040">ANK repeat</keyword>
<dbReference type="InParanoid" id="G9EK83"/>
<reference evidence="3 4" key="1">
    <citation type="journal article" date="2011" name="BMC Genomics">
        <title>Insight into cross-talk between intra-amoebal pathogens.</title>
        <authorList>
            <person name="Gimenez G."/>
            <person name="Bertelli C."/>
            <person name="Moliner C."/>
            <person name="Robert C."/>
            <person name="Raoult D."/>
            <person name="Fournier P.E."/>
            <person name="Greub G."/>
        </authorList>
    </citation>
    <scope>NUCLEOTIDE SEQUENCE [LARGE SCALE GENOMIC DNA]</scope>
    <source>
        <strain evidence="3 4">LLAP12</strain>
    </source>
</reference>
<dbReference type="STRING" id="658187.LDG_5607"/>
<dbReference type="Pfam" id="PF13606">
    <property type="entry name" value="Ank_3"/>
    <property type="match status" value="1"/>
</dbReference>
<dbReference type="SMART" id="SM00248">
    <property type="entry name" value="ANK"/>
    <property type="match status" value="6"/>
</dbReference>
<name>G9EK83_9GAMM</name>
<accession>G9EK83</accession>
<dbReference type="PANTHER" id="PTHR24198:SF165">
    <property type="entry name" value="ANKYRIN REPEAT-CONTAINING PROTEIN-RELATED"/>
    <property type="match status" value="1"/>
</dbReference>
<sequence>MSLEKFKSIFNKANAYEKDKNDLTLLHYSLNNPDINVAKWLAETFPDLVNATSKNVNTILHNAIRGDKTKISQWFAQKFPCLLNIKNKNHFTPFGLAARYNRHKIAEWLIKHFPACIQDEPIMLQGRLVRERAPFYIAFVNDNFKIMELLYRYNNDCIHEYYYKFFSFFLSAVSSGSLKSVEWFLTKATLERYYENEPIRLCILLDCALYSDKEGIIELLLSKIPHPINQPINGQPLHLLHYAIRLDYLDVVKWLLSTKPIDTFPAGNISYFDLAMYAPATLQYFLSTYPELALQAYKDDPTFLSKYIRQCIEEREAEKSSVENCIACIVLLLNGQLKQPDSNGTYLRLFIWHCLHISLL</sequence>
<dbReference type="HOGENOM" id="CLU_769005_0_0_6"/>
<gene>
    <name evidence="3" type="ORF">LDG_5607</name>
</gene>
<evidence type="ECO:0000256" key="1">
    <source>
        <dbReference type="ARBA" id="ARBA00022737"/>
    </source>
</evidence>
<dbReference type="InterPro" id="IPR036770">
    <property type="entry name" value="Ankyrin_rpt-contain_sf"/>
</dbReference>
<evidence type="ECO:0000313" key="3">
    <source>
        <dbReference type="EMBL" id="EHL32234.1"/>
    </source>
</evidence>
<dbReference type="SUPFAM" id="SSF48403">
    <property type="entry name" value="Ankyrin repeat"/>
    <property type="match status" value="1"/>
</dbReference>
<protein>
    <submittedName>
        <fullName evidence="3">Ankyrin repeat-containing protein</fullName>
    </submittedName>
</protein>
<dbReference type="Gene3D" id="1.25.40.20">
    <property type="entry name" value="Ankyrin repeat-containing domain"/>
    <property type="match status" value="1"/>
</dbReference>
<dbReference type="PANTHER" id="PTHR24198">
    <property type="entry name" value="ANKYRIN REPEAT AND PROTEIN KINASE DOMAIN-CONTAINING PROTEIN"/>
    <property type="match status" value="1"/>
</dbReference>
<dbReference type="Proteomes" id="UP000002770">
    <property type="component" value="Unassembled WGS sequence"/>
</dbReference>
<evidence type="ECO:0000313" key="4">
    <source>
        <dbReference type="Proteomes" id="UP000002770"/>
    </source>
</evidence>
<keyword evidence="1" id="KW-0677">Repeat</keyword>
<proteinExistence type="predicted"/>
<evidence type="ECO:0000256" key="2">
    <source>
        <dbReference type="ARBA" id="ARBA00023043"/>
    </source>
</evidence>
<organism evidence="3 4">
    <name type="scientific">Legionella drancourtii LLAP12</name>
    <dbReference type="NCBI Taxonomy" id="658187"/>
    <lineage>
        <taxon>Bacteria</taxon>
        <taxon>Pseudomonadati</taxon>
        <taxon>Pseudomonadota</taxon>
        <taxon>Gammaproteobacteria</taxon>
        <taxon>Legionellales</taxon>
        <taxon>Legionellaceae</taxon>
        <taxon>Legionella</taxon>
    </lineage>
</organism>
<dbReference type="RefSeq" id="WP_006869580.1">
    <property type="nucleotide sequence ID" value="NZ_JH413801.1"/>
</dbReference>
<dbReference type="OrthoDB" id="5649561at2"/>
<keyword evidence="4" id="KW-1185">Reference proteome</keyword>